<gene>
    <name evidence="1" type="ORF">ODALV1_LOCUS27149</name>
</gene>
<dbReference type="EMBL" id="CAXLJM020000120">
    <property type="protein sequence ID" value="CAL8137940.1"/>
    <property type="molecule type" value="Genomic_DNA"/>
</dbReference>
<proteinExistence type="predicted"/>
<protein>
    <submittedName>
        <fullName evidence="1">Uncharacterized protein</fullName>
    </submittedName>
</protein>
<sequence length="95" mass="10708">MDAQVTMTNCQVSSGDELMNNYNELATTVLQGKREMVLLRKPFVESKSPKLLLNFTHRNRRTKTLAIAVSSSVDFCVVWNIDATPSSNVPTVERY</sequence>
<organism evidence="1 2">
    <name type="scientific">Orchesella dallaii</name>
    <dbReference type="NCBI Taxonomy" id="48710"/>
    <lineage>
        <taxon>Eukaryota</taxon>
        <taxon>Metazoa</taxon>
        <taxon>Ecdysozoa</taxon>
        <taxon>Arthropoda</taxon>
        <taxon>Hexapoda</taxon>
        <taxon>Collembola</taxon>
        <taxon>Entomobryomorpha</taxon>
        <taxon>Entomobryoidea</taxon>
        <taxon>Orchesellidae</taxon>
        <taxon>Orchesellinae</taxon>
        <taxon>Orchesella</taxon>
    </lineage>
</organism>
<evidence type="ECO:0000313" key="2">
    <source>
        <dbReference type="Proteomes" id="UP001642540"/>
    </source>
</evidence>
<dbReference type="Proteomes" id="UP001642540">
    <property type="component" value="Unassembled WGS sequence"/>
</dbReference>
<keyword evidence="2" id="KW-1185">Reference proteome</keyword>
<evidence type="ECO:0000313" key="1">
    <source>
        <dbReference type="EMBL" id="CAL8137940.1"/>
    </source>
</evidence>
<accession>A0ABP1RX51</accession>
<name>A0ABP1RX51_9HEXA</name>
<reference evidence="1 2" key="1">
    <citation type="submission" date="2024-08" db="EMBL/GenBank/DDBJ databases">
        <authorList>
            <person name="Cucini C."/>
            <person name="Frati F."/>
        </authorList>
    </citation>
    <scope>NUCLEOTIDE SEQUENCE [LARGE SCALE GENOMIC DNA]</scope>
</reference>
<comment type="caution">
    <text evidence="1">The sequence shown here is derived from an EMBL/GenBank/DDBJ whole genome shotgun (WGS) entry which is preliminary data.</text>
</comment>